<protein>
    <submittedName>
        <fullName evidence="1">Uncharacterized protein</fullName>
    </submittedName>
</protein>
<dbReference type="KEGG" id="lacs:H4075_19945"/>
<dbReference type="RefSeq" id="WP_182802572.1">
    <property type="nucleotide sequence ID" value="NZ_CP060007.1"/>
</dbReference>
<dbReference type="Proteomes" id="UP000515344">
    <property type="component" value="Chromosome"/>
</dbReference>
<proteinExistence type="predicted"/>
<name>A0A7G5XFQ7_9BACT</name>
<dbReference type="AlphaFoldDB" id="A0A7G5XFQ7"/>
<dbReference type="EMBL" id="CP060007">
    <property type="protein sequence ID" value="QNA44310.1"/>
    <property type="molecule type" value="Genomic_DNA"/>
</dbReference>
<keyword evidence="2" id="KW-1185">Reference proteome</keyword>
<sequence length="122" mass="14218">MFIVIQLNQQQPEFRMIMQGAFAGYQILSKQITVESNQQMKLDIGWRNLPVQRRILSPGVYLFNQEVKTDSFHALEYYPADTEVKLPFESIITNYQELYINTADQKLLDNEAVSVLLEIDTE</sequence>
<reference evidence="2" key="1">
    <citation type="submission" date="2020-08" db="EMBL/GenBank/DDBJ databases">
        <title>Lacibacter sp. S13-6-6 genome sequencing.</title>
        <authorList>
            <person name="Jin L."/>
        </authorList>
    </citation>
    <scope>NUCLEOTIDE SEQUENCE [LARGE SCALE GENOMIC DNA]</scope>
    <source>
        <strain evidence="2">S13-6-6</strain>
    </source>
</reference>
<gene>
    <name evidence="1" type="ORF">H4075_19945</name>
</gene>
<evidence type="ECO:0000313" key="2">
    <source>
        <dbReference type="Proteomes" id="UP000515344"/>
    </source>
</evidence>
<accession>A0A7G5XFQ7</accession>
<evidence type="ECO:0000313" key="1">
    <source>
        <dbReference type="EMBL" id="QNA44310.1"/>
    </source>
</evidence>
<organism evidence="1 2">
    <name type="scientific">Lacibacter sediminis</name>
    <dbReference type="NCBI Taxonomy" id="2760713"/>
    <lineage>
        <taxon>Bacteria</taxon>
        <taxon>Pseudomonadati</taxon>
        <taxon>Bacteroidota</taxon>
        <taxon>Chitinophagia</taxon>
        <taxon>Chitinophagales</taxon>
        <taxon>Chitinophagaceae</taxon>
        <taxon>Lacibacter</taxon>
    </lineage>
</organism>